<name>A0A803PIT7_CANSA</name>
<proteinExistence type="predicted"/>
<dbReference type="Gramene" id="evm.model.04.805">
    <property type="protein sequence ID" value="cds.evm.model.04.805"/>
    <property type="gene ID" value="evm.TU.04.805"/>
</dbReference>
<organism evidence="1 2">
    <name type="scientific">Cannabis sativa</name>
    <name type="common">Hemp</name>
    <name type="synonym">Marijuana</name>
    <dbReference type="NCBI Taxonomy" id="3483"/>
    <lineage>
        <taxon>Eukaryota</taxon>
        <taxon>Viridiplantae</taxon>
        <taxon>Streptophyta</taxon>
        <taxon>Embryophyta</taxon>
        <taxon>Tracheophyta</taxon>
        <taxon>Spermatophyta</taxon>
        <taxon>Magnoliopsida</taxon>
        <taxon>eudicotyledons</taxon>
        <taxon>Gunneridae</taxon>
        <taxon>Pentapetalae</taxon>
        <taxon>rosids</taxon>
        <taxon>fabids</taxon>
        <taxon>Rosales</taxon>
        <taxon>Cannabaceae</taxon>
        <taxon>Cannabis</taxon>
    </lineage>
</organism>
<reference evidence="1" key="2">
    <citation type="submission" date="2021-03" db="UniProtKB">
        <authorList>
            <consortium name="EnsemblPlants"/>
        </authorList>
    </citation>
    <scope>IDENTIFICATION</scope>
</reference>
<protein>
    <submittedName>
        <fullName evidence="1">Uncharacterized protein</fullName>
    </submittedName>
</protein>
<accession>A0A803PIT7</accession>
<keyword evidence="2" id="KW-1185">Reference proteome</keyword>
<reference evidence="1" key="1">
    <citation type="submission" date="2018-11" db="EMBL/GenBank/DDBJ databases">
        <authorList>
            <person name="Grassa J C."/>
        </authorList>
    </citation>
    <scope>NUCLEOTIDE SEQUENCE [LARGE SCALE GENOMIC DNA]</scope>
</reference>
<evidence type="ECO:0000313" key="2">
    <source>
        <dbReference type="Proteomes" id="UP000596661"/>
    </source>
</evidence>
<dbReference type="Proteomes" id="UP000596661">
    <property type="component" value="Chromosome 4"/>
</dbReference>
<dbReference type="EnsemblPlants" id="evm.model.04.805">
    <property type="protein sequence ID" value="cds.evm.model.04.805"/>
    <property type="gene ID" value="evm.TU.04.805"/>
</dbReference>
<sequence>MEYGLKFAIPLAHEDAMFKTFHALVTSDLSRKSLLGSFGNLLLGLLLEIPKFFELHRHFVNQLGLSLMIPCPVADPIPSSPSPLRPHP</sequence>
<dbReference type="EMBL" id="UZAU01000368">
    <property type="status" value="NOT_ANNOTATED_CDS"/>
    <property type="molecule type" value="Genomic_DNA"/>
</dbReference>
<dbReference type="AlphaFoldDB" id="A0A803PIT7"/>
<evidence type="ECO:0000313" key="1">
    <source>
        <dbReference type="EnsemblPlants" id="cds.evm.model.04.805"/>
    </source>
</evidence>